<dbReference type="InterPro" id="IPR013525">
    <property type="entry name" value="ABC2_TM"/>
</dbReference>
<gene>
    <name evidence="7" type="ORF">SAMN04488134_10933</name>
</gene>
<dbReference type="RefSeq" id="WP_091498687.1">
    <property type="nucleotide sequence ID" value="NZ_FODJ01000009.1"/>
</dbReference>
<accession>A0A1H8QT39</accession>
<keyword evidence="3 5" id="KW-1133">Transmembrane helix</keyword>
<evidence type="ECO:0000256" key="4">
    <source>
        <dbReference type="ARBA" id="ARBA00023136"/>
    </source>
</evidence>
<comment type="similarity">
    <text evidence="5">Belongs to the ABC-2 integral membrane protein family.</text>
</comment>
<keyword evidence="2 5" id="KW-0812">Transmembrane</keyword>
<dbReference type="STRING" id="872970.SAMN04488134_10933"/>
<dbReference type="AlphaFoldDB" id="A0A1H8QT39"/>
<dbReference type="EMBL" id="FODJ01000009">
    <property type="protein sequence ID" value="SEO57197.1"/>
    <property type="molecule type" value="Genomic_DNA"/>
</dbReference>
<dbReference type="PROSITE" id="PS51012">
    <property type="entry name" value="ABC_TM2"/>
    <property type="match status" value="1"/>
</dbReference>
<evidence type="ECO:0000256" key="3">
    <source>
        <dbReference type="ARBA" id="ARBA00022989"/>
    </source>
</evidence>
<dbReference type="PANTHER" id="PTHR43229">
    <property type="entry name" value="NODULATION PROTEIN J"/>
    <property type="match status" value="1"/>
</dbReference>
<dbReference type="GO" id="GO:0043190">
    <property type="term" value="C:ATP-binding cassette (ABC) transporter complex"/>
    <property type="evidence" value="ECO:0007669"/>
    <property type="project" value="InterPro"/>
</dbReference>
<evidence type="ECO:0000313" key="7">
    <source>
        <dbReference type="EMBL" id="SEO57197.1"/>
    </source>
</evidence>
<proteinExistence type="inferred from homology"/>
<dbReference type="InterPro" id="IPR051784">
    <property type="entry name" value="Nod_factor_ABC_transporter"/>
</dbReference>
<feature type="transmembrane region" description="Helical" evidence="5">
    <location>
        <begin position="118"/>
        <end position="137"/>
    </location>
</feature>
<feature type="domain" description="ABC transmembrane type-2" evidence="6">
    <location>
        <begin position="46"/>
        <end position="273"/>
    </location>
</feature>
<evidence type="ECO:0000313" key="8">
    <source>
        <dbReference type="Proteomes" id="UP000199300"/>
    </source>
</evidence>
<reference evidence="7 8" key="1">
    <citation type="submission" date="2016-10" db="EMBL/GenBank/DDBJ databases">
        <authorList>
            <person name="de Groot N.N."/>
        </authorList>
    </citation>
    <scope>NUCLEOTIDE SEQUENCE [LARGE SCALE GENOMIC DNA]</scope>
    <source>
        <strain evidence="7 8">CGMCC 1.10434</strain>
    </source>
</reference>
<keyword evidence="5" id="KW-1003">Cell membrane</keyword>
<sequence length="274" mass="30843">MKQSKINTNQLRAVLTKQERPEPPNPLYAITTFSWRALLKIKRHPEQLLDVAALPILFLLMFTYLFGGAIAGSSREYLQFILPGILVQTVTQITMYTGMDLNKDIQKGFFDRLRTLPIWLPSSLLGSLLVDSFRYLIASTVMVSFSLLLGFRPQGGVVGVISAIALILVFCFSLSWVWNTLALLMRSEQSLMMLSMMVIFPLTFLSSAFVDPTTMPTFLENVVKYNPVSILVDAVRGLMHGNVELANIGLVFLSSVIIIIIFAPLTLFLYRRRK</sequence>
<dbReference type="PIRSF" id="PIRSF006648">
    <property type="entry name" value="DrrB"/>
    <property type="match status" value="1"/>
</dbReference>
<evidence type="ECO:0000256" key="2">
    <source>
        <dbReference type="ARBA" id="ARBA00022692"/>
    </source>
</evidence>
<evidence type="ECO:0000259" key="6">
    <source>
        <dbReference type="PROSITE" id="PS51012"/>
    </source>
</evidence>
<dbReference type="OrthoDB" id="670210at2"/>
<keyword evidence="5" id="KW-0813">Transport</keyword>
<evidence type="ECO:0000256" key="1">
    <source>
        <dbReference type="ARBA" id="ARBA00004141"/>
    </source>
</evidence>
<name>A0A1H8QT39_9BACI</name>
<keyword evidence="8" id="KW-1185">Reference proteome</keyword>
<comment type="subcellular location">
    <subcellularLocation>
        <location evidence="5">Cell membrane</location>
        <topology evidence="5">Multi-pass membrane protein</topology>
    </subcellularLocation>
    <subcellularLocation>
        <location evidence="1">Membrane</location>
        <topology evidence="1">Multi-pass membrane protein</topology>
    </subcellularLocation>
</comment>
<dbReference type="InterPro" id="IPR000412">
    <property type="entry name" value="ABC_2_transport"/>
</dbReference>
<protein>
    <recommendedName>
        <fullName evidence="5">Transport permease protein</fullName>
    </recommendedName>
</protein>
<dbReference type="GO" id="GO:0140359">
    <property type="term" value="F:ABC-type transporter activity"/>
    <property type="evidence" value="ECO:0007669"/>
    <property type="project" value="InterPro"/>
</dbReference>
<feature type="transmembrane region" description="Helical" evidence="5">
    <location>
        <begin position="190"/>
        <end position="210"/>
    </location>
</feature>
<dbReference type="Pfam" id="PF01061">
    <property type="entry name" value="ABC2_membrane"/>
    <property type="match status" value="1"/>
</dbReference>
<feature type="transmembrane region" description="Helical" evidence="5">
    <location>
        <begin position="77"/>
        <end position="97"/>
    </location>
</feature>
<feature type="transmembrane region" description="Helical" evidence="5">
    <location>
        <begin position="48"/>
        <end position="71"/>
    </location>
</feature>
<dbReference type="InterPro" id="IPR047817">
    <property type="entry name" value="ABC2_TM_bact-type"/>
</dbReference>
<keyword evidence="4 5" id="KW-0472">Membrane</keyword>
<feature type="transmembrane region" description="Helical" evidence="5">
    <location>
        <begin position="248"/>
        <end position="270"/>
    </location>
</feature>
<feature type="transmembrane region" description="Helical" evidence="5">
    <location>
        <begin position="157"/>
        <end position="178"/>
    </location>
</feature>
<dbReference type="Proteomes" id="UP000199300">
    <property type="component" value="Unassembled WGS sequence"/>
</dbReference>
<dbReference type="PANTHER" id="PTHR43229:SF2">
    <property type="entry name" value="NODULATION PROTEIN J"/>
    <property type="match status" value="1"/>
</dbReference>
<organism evidence="7 8">
    <name type="scientific">Amphibacillus marinus</name>
    <dbReference type="NCBI Taxonomy" id="872970"/>
    <lineage>
        <taxon>Bacteria</taxon>
        <taxon>Bacillati</taxon>
        <taxon>Bacillota</taxon>
        <taxon>Bacilli</taxon>
        <taxon>Bacillales</taxon>
        <taxon>Bacillaceae</taxon>
        <taxon>Amphibacillus</taxon>
    </lineage>
</organism>
<evidence type="ECO:0000256" key="5">
    <source>
        <dbReference type="RuleBase" id="RU361157"/>
    </source>
</evidence>